<keyword evidence="3 15" id="KW-0436">Ligase</keyword>
<sequence>MKRVSDYEWMIPKGAKPCMRVPSIIFADDFLLEKMKGDLTLVQAANVACLQGIQKYSIVMPDGHQGYGFPIGGVAAMAIDEDGVISPGGVGYDINCGVRVIRTNLDIKDVKPKLRELIEELFRNIPSGLGSTGKIRLSVQELDRVLNEGVEWAVQKGYGWADDPEHIEERGSWSLADASKVSQRAKRRGAEQLGTLGSGNHFLEVQVVDKIYDPEIAKAMGITHEGQIMVMVHTGSRGLGHQVASDYLMIMERAMRKYGIRPPDRELASVPYSTREAQDYLRAMAAAANFAWTNRQLITYWTRESFQRVFHRDPDQLDMKIVYDVAHNIAKIEEHDVDGKRMKLIVHRKGATRAFPPGHPEIPKDYQAIGQPVLIPGSMGTASYILVGVPTGARAWYTAPHGAGRWMSRAAAKRSRSYHEVIRELEQKGILIRASSRATVVEEMPQAYKDVDRVALVAHKVGIAKMVVRLRPIAVTKG</sequence>
<dbReference type="GO" id="GO:0006388">
    <property type="term" value="P:tRNA splicing, via endonucleolytic cleavage and ligation"/>
    <property type="evidence" value="ECO:0007669"/>
    <property type="project" value="UniProtKB-ARBA"/>
</dbReference>
<comment type="catalytic activity">
    <reaction evidence="11">
        <text>a 3'-end 2',3'-cyclophospho-ribonucleotide-RNA + a 5'-end dephospho-ribonucleoside-RNA + GTP + H2O = a ribonucleotidyl-ribonucleotide-RNA + GMP + diphosphate + H(+)</text>
        <dbReference type="Rhea" id="RHEA:68080"/>
        <dbReference type="Rhea" id="RHEA-COMP:10464"/>
        <dbReference type="Rhea" id="RHEA-COMP:13936"/>
        <dbReference type="Rhea" id="RHEA-COMP:17355"/>
        <dbReference type="ChEBI" id="CHEBI:15377"/>
        <dbReference type="ChEBI" id="CHEBI:15378"/>
        <dbReference type="ChEBI" id="CHEBI:33019"/>
        <dbReference type="ChEBI" id="CHEBI:37565"/>
        <dbReference type="ChEBI" id="CHEBI:58115"/>
        <dbReference type="ChEBI" id="CHEBI:83064"/>
        <dbReference type="ChEBI" id="CHEBI:138284"/>
        <dbReference type="ChEBI" id="CHEBI:173118"/>
        <dbReference type="EC" id="6.5.1.8"/>
    </reaction>
</comment>
<reference evidence="16 17" key="1">
    <citation type="submission" date="2015-10" db="EMBL/GenBank/DDBJ databases">
        <title>Complete genome sequence of hyperthermophilic archaeon Pyrodictium delaneyi Su06.</title>
        <authorList>
            <person name="Jung J.-H."/>
            <person name="Lin J."/>
            <person name="Holden J.F."/>
            <person name="Park C.-S."/>
        </authorList>
    </citation>
    <scope>NUCLEOTIDE SEQUENCE [LARGE SCALE GENOMIC DNA]</scope>
    <source>
        <strain evidence="16 17">Su06</strain>
    </source>
</reference>
<accession>A0A0P0N1W7</accession>
<dbReference type="InterPro" id="IPR001233">
    <property type="entry name" value="RtcB"/>
</dbReference>
<evidence type="ECO:0000313" key="17">
    <source>
        <dbReference type="Proteomes" id="UP000058613"/>
    </source>
</evidence>
<dbReference type="Pfam" id="PF01139">
    <property type="entry name" value="RtcB"/>
    <property type="match status" value="1"/>
</dbReference>
<comment type="subunit">
    <text evidence="2 15">Monomer.</text>
</comment>
<dbReference type="FunFam" id="3.90.1860.10:FF:000001">
    <property type="entry name" value="tRNA-splicing ligase RtcB homolog"/>
    <property type="match status" value="1"/>
</dbReference>
<name>A0A0P0N1W7_9CREN</name>
<dbReference type="PANTHER" id="PTHR11118">
    <property type="entry name" value="RNA-SPLICING LIGASE RTCB HOMOLOG"/>
    <property type="match status" value="1"/>
</dbReference>
<dbReference type="EC" id="6.5.1.-" evidence="15"/>
<dbReference type="InterPro" id="IPR036025">
    <property type="entry name" value="RtcB-like_sf"/>
</dbReference>
<keyword evidence="7 14" id="KW-0464">Manganese</keyword>
<evidence type="ECO:0000256" key="14">
    <source>
        <dbReference type="PIRSR" id="PIRSR601233-3"/>
    </source>
</evidence>
<feature type="binding site" evidence="13">
    <location>
        <begin position="200"/>
        <end position="204"/>
    </location>
    <ligand>
        <name>GMP</name>
        <dbReference type="ChEBI" id="CHEBI:58115"/>
    </ligand>
</feature>
<comment type="function">
    <text evidence="9">Essential for tRNA splicing and maturation. Acts by directly joining spliced tRNA halves to mature-sized tRNAs. Joins RNA with 2',3'-cyclic-phosphate or 3'-phosphate ends to RNA with 5'-hydroxy ends.</text>
</comment>
<dbReference type="GO" id="GO:0005525">
    <property type="term" value="F:GTP binding"/>
    <property type="evidence" value="ECO:0007669"/>
    <property type="project" value="UniProtKB-KW"/>
</dbReference>
<feature type="binding site" evidence="14">
    <location>
        <position position="327"/>
    </location>
    <ligand>
        <name>Mn(2+)</name>
        <dbReference type="ChEBI" id="CHEBI:29035"/>
        <label>2</label>
    </ligand>
</feature>
<evidence type="ECO:0000256" key="2">
    <source>
        <dbReference type="ARBA" id="ARBA00011245"/>
    </source>
</evidence>
<dbReference type="GO" id="GO:0170057">
    <property type="term" value="F:RNA ligase (GTP) activity"/>
    <property type="evidence" value="ECO:0007669"/>
    <property type="project" value="UniProtKB-EC"/>
</dbReference>
<dbReference type="Proteomes" id="UP000058613">
    <property type="component" value="Chromosome"/>
</dbReference>
<dbReference type="AlphaFoldDB" id="A0A0P0N1W7"/>
<keyword evidence="6 13" id="KW-0342">GTP-binding</keyword>
<dbReference type="GO" id="GO:0003972">
    <property type="term" value="F:RNA ligase (ATP) activity"/>
    <property type="evidence" value="ECO:0007669"/>
    <property type="project" value="TreeGrafter"/>
</dbReference>
<keyword evidence="5 13" id="KW-0547">Nucleotide-binding</keyword>
<comment type="catalytic activity">
    <reaction evidence="10">
        <text>a 3'-end 3'-phospho-ribonucleotide-RNA + a 5'-end dephospho-ribonucleoside-RNA + GTP = a ribonucleotidyl-ribonucleotide-RNA + GMP + diphosphate</text>
        <dbReference type="Rhea" id="RHEA:68076"/>
        <dbReference type="Rhea" id="RHEA-COMP:10463"/>
        <dbReference type="Rhea" id="RHEA-COMP:13936"/>
        <dbReference type="Rhea" id="RHEA-COMP:17355"/>
        <dbReference type="ChEBI" id="CHEBI:33019"/>
        <dbReference type="ChEBI" id="CHEBI:37565"/>
        <dbReference type="ChEBI" id="CHEBI:58115"/>
        <dbReference type="ChEBI" id="CHEBI:83062"/>
        <dbReference type="ChEBI" id="CHEBI:138284"/>
        <dbReference type="ChEBI" id="CHEBI:173118"/>
        <dbReference type="EC" id="6.5.1.8"/>
    </reaction>
</comment>
<evidence type="ECO:0000256" key="13">
    <source>
        <dbReference type="PIRSR" id="PIRSR601233-2"/>
    </source>
</evidence>
<dbReference type="PANTHER" id="PTHR11118:SF1">
    <property type="entry name" value="RNA-SPLICING LIGASE RTCB HOMOLOG"/>
    <property type="match status" value="1"/>
</dbReference>
<evidence type="ECO:0000313" key="16">
    <source>
        <dbReference type="EMBL" id="ALL00229.1"/>
    </source>
</evidence>
<dbReference type="EMBL" id="CP013011">
    <property type="protein sequence ID" value="ALL00229.1"/>
    <property type="molecule type" value="Genomic_DNA"/>
</dbReference>
<feature type="active site" description="GMP-histidine intermediate" evidence="12">
    <location>
        <position position="401"/>
    </location>
</feature>
<evidence type="ECO:0000256" key="15">
    <source>
        <dbReference type="RuleBase" id="RU371113"/>
    </source>
</evidence>
<keyword evidence="4 14" id="KW-0479">Metal-binding</keyword>
<feature type="binding site" evidence="14">
    <location>
        <position position="201"/>
    </location>
    <ligand>
        <name>Mn(2+)</name>
        <dbReference type="ChEBI" id="CHEBI:29035"/>
        <label>1</label>
    </ligand>
</feature>
<dbReference type="GO" id="GO:0046872">
    <property type="term" value="F:metal ion binding"/>
    <property type="evidence" value="ECO:0007669"/>
    <property type="project" value="UniProtKB-UniRule"/>
</dbReference>
<feature type="binding site" evidence="13">
    <location>
        <begin position="327"/>
        <end position="328"/>
    </location>
    <ligand>
        <name>GMP</name>
        <dbReference type="ChEBI" id="CHEBI:58115"/>
    </ligand>
</feature>
<protein>
    <recommendedName>
        <fullName evidence="8 15">tRNA-splicing ligase RtcB</fullName>
        <ecNumber evidence="15">6.5.1.-</ecNumber>
    </recommendedName>
</protein>
<feature type="binding site" evidence="13">
    <location>
        <position position="477"/>
    </location>
    <ligand>
        <name>GMP</name>
        <dbReference type="ChEBI" id="CHEBI:58115"/>
    </ligand>
</feature>
<gene>
    <name evidence="15" type="primary">rtcB</name>
    <name evidence="16" type="ORF">Pyrde_0179</name>
</gene>
<organism evidence="16 17">
    <name type="scientific">Pyrodictium delaneyi</name>
    <dbReference type="NCBI Taxonomy" id="1273541"/>
    <lineage>
        <taxon>Archaea</taxon>
        <taxon>Thermoproteota</taxon>
        <taxon>Thermoprotei</taxon>
        <taxon>Desulfurococcales</taxon>
        <taxon>Pyrodictiaceae</taxon>
        <taxon>Pyrodictium</taxon>
    </lineage>
</organism>
<evidence type="ECO:0000256" key="1">
    <source>
        <dbReference type="ARBA" id="ARBA00008071"/>
    </source>
</evidence>
<comment type="cofactor">
    <cofactor evidence="14 15">
        <name>Mn(2+)</name>
        <dbReference type="ChEBI" id="CHEBI:29035"/>
    </cofactor>
    <text evidence="14 15">Binds 2 manganese ions per subunit.</text>
</comment>
<proteinExistence type="inferred from homology"/>
<dbReference type="STRING" id="1273541.Pyrde_0179"/>
<comment type="similarity">
    <text evidence="1 15">Belongs to the RtcB family.</text>
</comment>
<evidence type="ECO:0000256" key="8">
    <source>
        <dbReference type="ARBA" id="ARBA00033766"/>
    </source>
</evidence>
<evidence type="ECO:0000256" key="11">
    <source>
        <dbReference type="ARBA" id="ARBA00049514"/>
    </source>
</evidence>
<feature type="binding site" evidence="13">
    <location>
        <begin position="376"/>
        <end position="379"/>
    </location>
    <ligand>
        <name>GMP</name>
        <dbReference type="ChEBI" id="CHEBI:58115"/>
    </ligand>
</feature>
<dbReference type="KEGG" id="pdl:Pyrde_0179"/>
<evidence type="ECO:0000256" key="5">
    <source>
        <dbReference type="ARBA" id="ARBA00022741"/>
    </source>
</evidence>
<evidence type="ECO:0000256" key="7">
    <source>
        <dbReference type="ARBA" id="ARBA00023211"/>
    </source>
</evidence>
<evidence type="ECO:0000256" key="4">
    <source>
        <dbReference type="ARBA" id="ARBA00022723"/>
    </source>
</evidence>
<evidence type="ECO:0000256" key="3">
    <source>
        <dbReference type="ARBA" id="ARBA00022598"/>
    </source>
</evidence>
<evidence type="ECO:0000256" key="6">
    <source>
        <dbReference type="ARBA" id="ARBA00023134"/>
    </source>
</evidence>
<evidence type="ECO:0000256" key="12">
    <source>
        <dbReference type="PIRSR" id="PIRSR601233-1"/>
    </source>
</evidence>
<evidence type="ECO:0000256" key="9">
    <source>
        <dbReference type="ARBA" id="ARBA00045316"/>
    </source>
</evidence>
<feature type="binding site" evidence="14">
    <location>
        <position position="233"/>
    </location>
    <ligand>
        <name>Mn(2+)</name>
        <dbReference type="ChEBI" id="CHEBI:29035"/>
        <label>2</label>
    </ligand>
</feature>
<evidence type="ECO:0000256" key="10">
    <source>
        <dbReference type="ARBA" id="ARBA00047746"/>
    </source>
</evidence>
<feature type="binding site" evidence="13">
    <location>
        <begin position="401"/>
        <end position="404"/>
    </location>
    <ligand>
        <name>GMP</name>
        <dbReference type="ChEBI" id="CHEBI:58115"/>
    </ligand>
</feature>
<dbReference type="Gene3D" id="3.90.1860.10">
    <property type="entry name" value="tRNA-splicing ligase RtcB"/>
    <property type="match status" value="1"/>
</dbReference>
<feature type="binding site" evidence="14">
    <location>
        <position position="93"/>
    </location>
    <ligand>
        <name>Mn(2+)</name>
        <dbReference type="ChEBI" id="CHEBI:29035"/>
        <label>1</label>
    </ligand>
</feature>
<dbReference type="SUPFAM" id="SSF103365">
    <property type="entry name" value="Hypothetical protein PH1602"/>
    <property type="match status" value="1"/>
</dbReference>
<feature type="binding site" evidence="13">
    <location>
        <position position="383"/>
    </location>
    <ligand>
        <name>GMP</name>
        <dbReference type="ChEBI" id="CHEBI:58115"/>
    </ligand>
</feature>
<dbReference type="PATRIC" id="fig|1273541.4.peg.187"/>